<accession>A0AAV5VJV0</accession>
<comment type="caution">
    <text evidence="1">The sequence shown here is derived from an EMBL/GenBank/DDBJ whole genome shotgun (WGS) entry which is preliminary data.</text>
</comment>
<proteinExistence type="predicted"/>
<dbReference type="EMBL" id="BTSY01000003">
    <property type="protein sequence ID" value="GMT19676.1"/>
    <property type="molecule type" value="Genomic_DNA"/>
</dbReference>
<reference evidence="1" key="1">
    <citation type="submission" date="2023-10" db="EMBL/GenBank/DDBJ databases">
        <title>Genome assembly of Pristionchus species.</title>
        <authorList>
            <person name="Yoshida K."/>
            <person name="Sommer R.J."/>
        </authorList>
    </citation>
    <scope>NUCLEOTIDE SEQUENCE</scope>
    <source>
        <strain evidence="1">RS5133</strain>
    </source>
</reference>
<dbReference type="Proteomes" id="UP001432322">
    <property type="component" value="Unassembled WGS sequence"/>
</dbReference>
<protein>
    <submittedName>
        <fullName evidence="1">Uncharacterized protein</fullName>
    </submittedName>
</protein>
<name>A0AAV5VJV0_9BILA</name>
<evidence type="ECO:0000313" key="2">
    <source>
        <dbReference type="Proteomes" id="UP001432322"/>
    </source>
</evidence>
<evidence type="ECO:0000313" key="1">
    <source>
        <dbReference type="EMBL" id="GMT19676.1"/>
    </source>
</evidence>
<organism evidence="1 2">
    <name type="scientific">Pristionchus fissidentatus</name>
    <dbReference type="NCBI Taxonomy" id="1538716"/>
    <lineage>
        <taxon>Eukaryota</taxon>
        <taxon>Metazoa</taxon>
        <taxon>Ecdysozoa</taxon>
        <taxon>Nematoda</taxon>
        <taxon>Chromadorea</taxon>
        <taxon>Rhabditida</taxon>
        <taxon>Rhabditina</taxon>
        <taxon>Diplogasteromorpha</taxon>
        <taxon>Diplogasteroidea</taxon>
        <taxon>Neodiplogasteridae</taxon>
        <taxon>Pristionchus</taxon>
    </lineage>
</organism>
<keyword evidence="2" id="KW-1185">Reference proteome</keyword>
<gene>
    <name evidence="1" type="ORF">PFISCL1PPCAC_10973</name>
</gene>
<sequence length="251" mass="29052">MFHHRTPLDVFRQFFEDDPGPSIILLSYRHLPVDDAQIYFVINGREGTPFEGGFYFGRVVFCIEDGLEQVFLYTPNGRFPINRDILGYFTDIRASLRAPGACSGLLRDVLYSPFEENCNCKMTEETKKKLAATSKALRDPTFHEIFPELAKQWENDGVRPASEEDMMEGHRILRKDVNCPLHDPLNDFELDLEYLGRTGVMERIQSEKKEQERIAAVSAISAAHWRFARHRHYMLQRAQQIFQSFMPAEAA</sequence>
<dbReference type="AlphaFoldDB" id="A0AAV5VJV0"/>